<evidence type="ECO:0000256" key="1">
    <source>
        <dbReference type="SAM" id="Phobius"/>
    </source>
</evidence>
<dbReference type="AlphaFoldDB" id="A0B874"/>
<feature type="transmembrane region" description="Helical" evidence="1">
    <location>
        <begin position="12"/>
        <end position="32"/>
    </location>
</feature>
<keyword evidence="3" id="KW-1185">Reference proteome</keyword>
<dbReference type="RefSeq" id="WP_011696291.1">
    <property type="nucleotide sequence ID" value="NC_008553.1"/>
</dbReference>
<gene>
    <name evidence="2" type="ordered locus">Mthe_1115</name>
</gene>
<name>A0B874_METTP</name>
<dbReference type="KEGG" id="mtp:Mthe_1115"/>
<proteinExistence type="predicted"/>
<reference evidence="2 3" key="1">
    <citation type="submission" date="2006-10" db="EMBL/GenBank/DDBJ databases">
        <title>Complete sequence of Methanosaeta thermophila PT.</title>
        <authorList>
            <consortium name="US DOE Joint Genome Institute"/>
            <person name="Copeland A."/>
            <person name="Lucas S."/>
            <person name="Lapidus A."/>
            <person name="Barry K."/>
            <person name="Detter J.C."/>
            <person name="Glavina del Rio T."/>
            <person name="Hammon N."/>
            <person name="Israni S."/>
            <person name="Pitluck S."/>
            <person name="Chain P."/>
            <person name="Malfatti S."/>
            <person name="Shin M."/>
            <person name="Vergez L."/>
            <person name="Schmutz J."/>
            <person name="Larimer F."/>
            <person name="Land M."/>
            <person name="Hauser L."/>
            <person name="Kyrpides N."/>
            <person name="Kim E."/>
            <person name="Smith K.S."/>
            <person name="Ingram-Smith C."/>
            <person name="Richardson P."/>
        </authorList>
    </citation>
    <scope>NUCLEOTIDE SEQUENCE [LARGE SCALE GENOMIC DNA]</scope>
    <source>
        <strain evidence="3">DSM 6194 / JCM 14653 / NBRC 101360 / PT</strain>
    </source>
</reference>
<evidence type="ECO:0000313" key="3">
    <source>
        <dbReference type="Proteomes" id="UP000000674"/>
    </source>
</evidence>
<evidence type="ECO:0000313" key="2">
    <source>
        <dbReference type="EMBL" id="ABK14898.1"/>
    </source>
</evidence>
<keyword evidence="1" id="KW-0472">Membrane</keyword>
<feature type="transmembrane region" description="Helical" evidence="1">
    <location>
        <begin position="44"/>
        <end position="66"/>
    </location>
</feature>
<dbReference type="Proteomes" id="UP000000674">
    <property type="component" value="Chromosome"/>
</dbReference>
<protein>
    <submittedName>
        <fullName evidence="2">Uncharacterized protein</fullName>
    </submittedName>
</protein>
<dbReference type="STRING" id="349307.Mthe_1115"/>
<dbReference type="EMBL" id="CP000477">
    <property type="protein sequence ID" value="ABK14898.1"/>
    <property type="molecule type" value="Genomic_DNA"/>
</dbReference>
<sequence>MIEDILLRFRAMALPFQTLLIGAVFFTIYDLFTYFGHGLGAIESAIEALIASLIFMAAYYFTSVALRSKSTERRGKGLRKKR</sequence>
<accession>A0B874</accession>
<organism evidence="2 3">
    <name type="scientific">Methanothrix thermoacetophila (strain DSM 6194 / JCM 14653 / NBRC 101360 / PT)</name>
    <name type="common">Methanosaeta thermophila</name>
    <dbReference type="NCBI Taxonomy" id="349307"/>
    <lineage>
        <taxon>Archaea</taxon>
        <taxon>Methanobacteriati</taxon>
        <taxon>Methanobacteriota</taxon>
        <taxon>Stenosarchaea group</taxon>
        <taxon>Methanomicrobia</taxon>
        <taxon>Methanotrichales</taxon>
        <taxon>Methanotrichaceae</taxon>
        <taxon>Methanothrix</taxon>
    </lineage>
</organism>
<keyword evidence="1" id="KW-0812">Transmembrane</keyword>
<keyword evidence="1" id="KW-1133">Transmembrane helix</keyword>
<dbReference type="GeneID" id="4463390"/>
<dbReference type="HOGENOM" id="CLU_2550337_0_0_2"/>